<dbReference type="Pfam" id="PF00704">
    <property type="entry name" value="Glyco_hydro_18"/>
    <property type="match status" value="1"/>
</dbReference>
<feature type="compositionally biased region" description="Polar residues" evidence="10">
    <location>
        <begin position="113"/>
        <end position="127"/>
    </location>
</feature>
<name>A0A1V2FVH7_ECOLX</name>
<dbReference type="FunFam" id="3.20.20.80:FF:000118">
    <property type="entry name" value="Probable bifunctional chitinase/lysozyme"/>
    <property type="match status" value="1"/>
</dbReference>
<dbReference type="GO" id="GO:0005576">
    <property type="term" value="C:extracellular region"/>
    <property type="evidence" value="ECO:0007669"/>
    <property type="project" value="InterPro"/>
</dbReference>
<dbReference type="InterPro" id="IPR003610">
    <property type="entry name" value="CBM5/12"/>
</dbReference>
<dbReference type="SUPFAM" id="SSF51055">
    <property type="entry name" value="Carbohydrate binding domain"/>
    <property type="match status" value="1"/>
</dbReference>
<dbReference type="GO" id="GO:0006032">
    <property type="term" value="P:chitin catabolic process"/>
    <property type="evidence" value="ECO:0007669"/>
    <property type="project" value="UniProtKB-KW"/>
</dbReference>
<keyword evidence="9" id="KW-0624">Polysaccharide degradation</keyword>
<evidence type="ECO:0000256" key="8">
    <source>
        <dbReference type="ARBA" id="ARBA00023295"/>
    </source>
</evidence>
<feature type="region of interest" description="Disordered" evidence="10">
    <location>
        <begin position="88"/>
        <end position="127"/>
    </location>
</feature>
<dbReference type="CDD" id="cd12215">
    <property type="entry name" value="ChiC_BD"/>
    <property type="match status" value="1"/>
</dbReference>
<dbReference type="AlphaFoldDB" id="A0A1V2FVH7"/>
<keyword evidence="5" id="KW-0378">Hydrolase</keyword>
<evidence type="ECO:0000256" key="10">
    <source>
        <dbReference type="SAM" id="MobiDB-lite"/>
    </source>
</evidence>
<gene>
    <name evidence="13" type="ORF">BXT93_27085</name>
</gene>
<evidence type="ECO:0000313" key="14">
    <source>
        <dbReference type="Proteomes" id="UP000188967"/>
    </source>
</evidence>
<evidence type="ECO:0000256" key="1">
    <source>
        <dbReference type="ARBA" id="ARBA00000822"/>
    </source>
</evidence>
<keyword evidence="8" id="KW-0326">Glycosidase</keyword>
<keyword evidence="6" id="KW-0146">Chitin degradation</keyword>
<dbReference type="GO" id="GO:0008843">
    <property type="term" value="F:endochitinase activity"/>
    <property type="evidence" value="ECO:0007669"/>
    <property type="project" value="UniProtKB-EC"/>
</dbReference>
<keyword evidence="7" id="KW-0119">Carbohydrate metabolism</keyword>
<keyword evidence="3" id="KW-0147">Chitin-binding</keyword>
<keyword evidence="4 11" id="KW-0732">Signal</keyword>
<comment type="catalytic activity">
    <reaction evidence="1">
        <text>Random endo-hydrolysis of N-acetyl-beta-D-glucosaminide (1-&gt;4)-beta-linkages in chitin and chitodextrins.</text>
        <dbReference type="EC" id="3.2.1.14"/>
    </reaction>
</comment>
<proteinExistence type="predicted"/>
<dbReference type="EC" id="3.2.1.14" evidence="2"/>
<evidence type="ECO:0000256" key="5">
    <source>
        <dbReference type="ARBA" id="ARBA00022801"/>
    </source>
</evidence>
<feature type="region of interest" description="Disordered" evidence="10">
    <location>
        <begin position="186"/>
        <end position="240"/>
    </location>
</feature>
<evidence type="ECO:0000259" key="12">
    <source>
        <dbReference type="PROSITE" id="PS51910"/>
    </source>
</evidence>
<dbReference type="SUPFAM" id="SSF51445">
    <property type="entry name" value="(Trans)glycosidases"/>
    <property type="match status" value="1"/>
</dbReference>
<feature type="compositionally biased region" description="Pro residues" evidence="10">
    <location>
        <begin position="208"/>
        <end position="220"/>
    </location>
</feature>
<reference evidence="13 14" key="1">
    <citation type="submission" date="2017-01" db="EMBL/GenBank/DDBJ databases">
        <title>Draft genome sequence of an E. coli strain isolated from human, in Amazon, Brazil.</title>
        <authorList>
            <person name="Moura Q."/>
            <person name="Fernandes M.R."/>
            <person name="Cerdeira L."/>
            <person name="Vianello M."/>
            <person name="Souza T.A."/>
            <person name="Ienne S."/>
            <person name="Lincopan N."/>
        </authorList>
    </citation>
    <scope>NUCLEOTIDE SEQUENCE [LARGE SCALE GENOMIC DNA]</scope>
    <source>
        <strain evidence="13 14">ICBEcBL-II-13</strain>
    </source>
</reference>
<dbReference type="Pfam" id="PF02839">
    <property type="entry name" value="CBM_5_12"/>
    <property type="match status" value="1"/>
</dbReference>
<feature type="signal peptide" evidence="11">
    <location>
        <begin position="1"/>
        <end position="24"/>
    </location>
</feature>
<comment type="caution">
    <text evidence="13">The sequence shown here is derived from an EMBL/GenBank/DDBJ whole genome shotgun (WGS) entry which is preliminary data.</text>
</comment>
<dbReference type="Proteomes" id="UP000188967">
    <property type="component" value="Unassembled WGS sequence"/>
</dbReference>
<dbReference type="Gene3D" id="3.20.20.80">
    <property type="entry name" value="Glycosidases"/>
    <property type="match status" value="1"/>
</dbReference>
<dbReference type="PANTHER" id="PTHR42976:SF1">
    <property type="entry name" value="GH18 DOMAIN-CONTAINING PROTEIN-RELATED"/>
    <property type="match status" value="1"/>
</dbReference>
<dbReference type="InterPro" id="IPR036573">
    <property type="entry name" value="CBM_sf_5/12"/>
</dbReference>
<evidence type="ECO:0000256" key="7">
    <source>
        <dbReference type="ARBA" id="ARBA00023277"/>
    </source>
</evidence>
<dbReference type="PROSITE" id="PS51910">
    <property type="entry name" value="GH18_2"/>
    <property type="match status" value="1"/>
</dbReference>
<sequence>MKLNIFTKSMIGMGLVCSALPALAMEAWNNQQGGNKYQVIFDGKIYENAWWVSSTNCPGKAKANDATNPWRLKRTATAAEISQFGNTLSCEKSGSSSSSTSNTPASNTPANGGSATPAQGTVPSNSSVVAWNKQQGGQTWYVVFNGAVYKNAWWVASSNCPGDAKGNDASNPWRYVRAATATEISQYGNPGSCSVKPDNNGDAVTPVDPTPETPETPVTPTPDNNEPSTPADSGNDYSLQAWSGQEGSEIYHVIFNGNIYQNAWWVGSEDCPRGTSAENSNNPWRLVRTATAAELSQYGNPTTCEIDNGGVIVADGFQASKAYSADSIVDYNDAHYKTSVDQDAWGFVPGGDNPWKKYEPAKAWSASTVYVKGDRVVVDGQAYEALFWTQSDNPALVANQNATGSNSRPWKPLGKAQSYSNEELNNAPQFNPETLYASDTLIRFNGANYISQSKVQKVSPSDSNPWRVFVDWTGTKERVGTPKKAWPKHVYAPYVDFTLNTIPDLAALAKNHNVNHFTLAFVVSKDANTCLPTWGTAYGMQNYAQYSKIKALREAGGDVMLSIGGANNAPLAASCKNVDDLMQHYYDIVDNLNLRVLDFDIEGTWVADQASIERRNLAVKKVQDKWKSEGKDIAIWYTLPILPTGLTPEGMNVLSDAKAKGVELAGVNVMTMDYGNAICQSANTEGQNIHGKCATSAIANLHSQLKGLHPNKSDAEIDAMMGTTPMVGVNDVQGEVFYLSDARLVMQDAQKRNLGMVGIWSIARDLPGGTNLSPEFHGLTKEQAPKYAFSEIFAPFTKQ</sequence>
<evidence type="ECO:0000256" key="11">
    <source>
        <dbReference type="SAM" id="SignalP"/>
    </source>
</evidence>
<evidence type="ECO:0000256" key="6">
    <source>
        <dbReference type="ARBA" id="ARBA00023024"/>
    </source>
</evidence>
<evidence type="ECO:0000256" key="9">
    <source>
        <dbReference type="ARBA" id="ARBA00023326"/>
    </source>
</evidence>
<dbReference type="InterPro" id="IPR017853">
    <property type="entry name" value="GH"/>
</dbReference>
<feature type="chain" id="PRO_5012505207" description="chitinase" evidence="11">
    <location>
        <begin position="25"/>
        <end position="799"/>
    </location>
</feature>
<evidence type="ECO:0000256" key="3">
    <source>
        <dbReference type="ARBA" id="ARBA00022669"/>
    </source>
</evidence>
<dbReference type="InterPro" id="IPR001223">
    <property type="entry name" value="Glyco_hydro18_cat"/>
</dbReference>
<organism evidence="13 14">
    <name type="scientific">Escherichia coli</name>
    <dbReference type="NCBI Taxonomy" id="562"/>
    <lineage>
        <taxon>Bacteria</taxon>
        <taxon>Pseudomonadati</taxon>
        <taxon>Pseudomonadota</taxon>
        <taxon>Gammaproteobacteria</taxon>
        <taxon>Enterobacterales</taxon>
        <taxon>Enterobacteriaceae</taxon>
        <taxon>Escherichia</taxon>
    </lineage>
</organism>
<dbReference type="GO" id="GO:0008061">
    <property type="term" value="F:chitin binding"/>
    <property type="evidence" value="ECO:0007669"/>
    <property type="project" value="UniProtKB-KW"/>
</dbReference>
<protein>
    <recommendedName>
        <fullName evidence="2">chitinase</fullName>
        <ecNumber evidence="2">3.2.1.14</ecNumber>
    </recommendedName>
</protein>
<evidence type="ECO:0000256" key="2">
    <source>
        <dbReference type="ARBA" id="ARBA00012729"/>
    </source>
</evidence>
<dbReference type="EMBL" id="MTPS01000620">
    <property type="protein sequence ID" value="ONG26121.1"/>
    <property type="molecule type" value="Genomic_DNA"/>
</dbReference>
<evidence type="ECO:0000256" key="4">
    <source>
        <dbReference type="ARBA" id="ARBA00022729"/>
    </source>
</evidence>
<accession>A0A1V2FVH7</accession>
<feature type="compositionally biased region" description="Polar residues" evidence="10">
    <location>
        <begin position="228"/>
        <end position="240"/>
    </location>
</feature>
<feature type="compositionally biased region" description="Low complexity" evidence="10">
    <location>
        <begin position="95"/>
        <end position="111"/>
    </location>
</feature>
<dbReference type="GO" id="GO:0030246">
    <property type="term" value="F:carbohydrate binding"/>
    <property type="evidence" value="ECO:0007669"/>
    <property type="project" value="InterPro"/>
</dbReference>
<feature type="domain" description="GH18" evidence="12">
    <location>
        <begin position="488"/>
        <end position="779"/>
    </location>
</feature>
<dbReference type="PANTHER" id="PTHR42976">
    <property type="entry name" value="BIFUNCTIONAL CHITINASE/LYSOZYME-RELATED"/>
    <property type="match status" value="1"/>
</dbReference>
<dbReference type="InterPro" id="IPR052750">
    <property type="entry name" value="GH18_Chitinase"/>
</dbReference>
<dbReference type="Gene3D" id="2.10.10.20">
    <property type="entry name" value="Carbohydrate-binding module superfamily 5/12"/>
    <property type="match status" value="1"/>
</dbReference>
<evidence type="ECO:0000313" key="13">
    <source>
        <dbReference type="EMBL" id="ONG26121.1"/>
    </source>
</evidence>
<dbReference type="CDD" id="cd06543">
    <property type="entry name" value="GH18_PF-ChiA-like"/>
    <property type="match status" value="1"/>
</dbReference>
<dbReference type="GO" id="GO:0000272">
    <property type="term" value="P:polysaccharide catabolic process"/>
    <property type="evidence" value="ECO:0007669"/>
    <property type="project" value="UniProtKB-KW"/>
</dbReference>
<dbReference type="SMART" id="SM00495">
    <property type="entry name" value="ChtBD3"/>
    <property type="match status" value="6"/>
</dbReference>